<comment type="similarity">
    <text evidence="1">Belongs to the UPF0587 family.</text>
</comment>
<protein>
    <submittedName>
        <fullName evidence="5">Uncharacterized protein</fullName>
    </submittedName>
</protein>
<dbReference type="AlphaFoldDB" id="A0A7S2L7J5"/>
<evidence type="ECO:0000256" key="1">
    <source>
        <dbReference type="ARBA" id="ARBA00007818"/>
    </source>
</evidence>
<gene>
    <name evidence="5" type="ORF">SMAR0320_LOCUS9288</name>
</gene>
<dbReference type="GO" id="GO:0008270">
    <property type="term" value="F:zinc ion binding"/>
    <property type="evidence" value="ECO:0007669"/>
    <property type="project" value="TreeGrafter"/>
</dbReference>
<dbReference type="PANTHER" id="PTHR12857">
    <property type="entry name" value="CXXC MOTIF CONTAINING ZINC BINDING PROTEIN"/>
    <property type="match status" value="1"/>
</dbReference>
<organism evidence="5">
    <name type="scientific">Skeletonema marinoi</name>
    <dbReference type="NCBI Taxonomy" id="267567"/>
    <lineage>
        <taxon>Eukaryota</taxon>
        <taxon>Sar</taxon>
        <taxon>Stramenopiles</taxon>
        <taxon>Ochrophyta</taxon>
        <taxon>Bacillariophyta</taxon>
        <taxon>Coscinodiscophyceae</taxon>
        <taxon>Thalassiosirophycidae</taxon>
        <taxon>Thalassiosirales</taxon>
        <taxon>Skeletonemataceae</taxon>
        <taxon>Skeletonema</taxon>
        <taxon>Skeletonema marinoi-dohrnii complex</taxon>
    </lineage>
</organism>
<evidence type="ECO:0000256" key="4">
    <source>
        <dbReference type="SAM" id="MobiDB-lite"/>
    </source>
</evidence>
<dbReference type="InterPro" id="IPR008584">
    <property type="entry name" value="CXXC_Zn-binding_euk"/>
</dbReference>
<evidence type="ECO:0000256" key="3">
    <source>
        <dbReference type="ARBA" id="ARBA00022833"/>
    </source>
</evidence>
<dbReference type="Pfam" id="PF05907">
    <property type="entry name" value="CXXC_Zn-b_euk"/>
    <property type="match status" value="1"/>
</dbReference>
<keyword evidence="2" id="KW-0479">Metal-binding</keyword>
<feature type="region of interest" description="Disordered" evidence="4">
    <location>
        <begin position="91"/>
        <end position="115"/>
    </location>
</feature>
<sequence>MVLFVLCIKAELDGVESLSLLKNTNICFSVRNPLSDYETREKIVFDPSETLEQDEGDREPPHHFAVRWEGQKKFSTLIVLDEEGAKSAFKKMKKKGGKKKGGGGGEADLPRDMTADDSGEYVPVLAMECRGVEPYAFHPLGDEFKVISSGGAVFEEDVDLSEGDWGEYDEENDEAVGVNEFESKIISV</sequence>
<keyword evidence="3" id="KW-0862">Zinc</keyword>
<proteinExistence type="inferred from homology"/>
<dbReference type="PANTHER" id="PTHR12857:SF0">
    <property type="entry name" value="CXXC MOTIF CONTAINING ZINC BINDING PROTEIN"/>
    <property type="match status" value="1"/>
</dbReference>
<evidence type="ECO:0000313" key="5">
    <source>
        <dbReference type="EMBL" id="CAD9597871.1"/>
    </source>
</evidence>
<dbReference type="EMBL" id="HBGZ01012994">
    <property type="protein sequence ID" value="CAD9597871.1"/>
    <property type="molecule type" value="Transcribed_RNA"/>
</dbReference>
<reference evidence="5" key="1">
    <citation type="submission" date="2021-01" db="EMBL/GenBank/DDBJ databases">
        <authorList>
            <person name="Corre E."/>
            <person name="Pelletier E."/>
            <person name="Niang G."/>
            <person name="Scheremetjew M."/>
            <person name="Finn R."/>
            <person name="Kale V."/>
            <person name="Holt S."/>
            <person name="Cochrane G."/>
            <person name="Meng A."/>
            <person name="Brown T."/>
            <person name="Cohen L."/>
        </authorList>
    </citation>
    <scope>NUCLEOTIDE SEQUENCE</scope>
    <source>
        <strain evidence="5">SM1012Den-03</strain>
    </source>
</reference>
<feature type="compositionally biased region" description="Basic residues" evidence="4">
    <location>
        <begin position="91"/>
        <end position="101"/>
    </location>
</feature>
<name>A0A7S2L7J5_9STRA</name>
<dbReference type="SUPFAM" id="SSF141678">
    <property type="entry name" value="MAL13P1.257-like"/>
    <property type="match status" value="1"/>
</dbReference>
<evidence type="ECO:0000256" key="2">
    <source>
        <dbReference type="ARBA" id="ARBA00022723"/>
    </source>
</evidence>
<accession>A0A7S2L7J5</accession>